<protein>
    <submittedName>
        <fullName evidence="1">Uncharacterized protein</fullName>
    </submittedName>
</protein>
<dbReference type="AlphaFoldDB" id="A0A4Y1ZFS5"/>
<sequence>MTNFLLVRKTKLCLVLKPILFLCTLRLLAGMLFPLALAKTLGYWFEDGAKS</sequence>
<name>A0A4Y1ZFS5_9BACL</name>
<dbReference type="Proteomes" id="UP000319716">
    <property type="component" value="Unassembled WGS sequence"/>
</dbReference>
<accession>A0A4Y1ZFS5</accession>
<evidence type="ECO:0000313" key="2">
    <source>
        <dbReference type="Proteomes" id="UP000319716"/>
    </source>
</evidence>
<comment type="caution">
    <text evidence="1">The sequence shown here is derived from an EMBL/GenBank/DDBJ whole genome shotgun (WGS) entry which is preliminary data.</text>
</comment>
<gene>
    <name evidence="1" type="ORF">NBRC111894_3387</name>
</gene>
<reference evidence="1 2" key="1">
    <citation type="submission" date="2017-11" db="EMBL/GenBank/DDBJ databases">
        <title>Draft Genome Sequence of Sporolactobacillus inulinus NBRC 111894 Isolated from Koso, a Japanese Sugar-Vegetable Fermented Beverage.</title>
        <authorList>
            <person name="Chiou T.Y."/>
            <person name="Oshima K."/>
            <person name="Suda W."/>
            <person name="Hattori M."/>
            <person name="Takahashi T."/>
        </authorList>
    </citation>
    <scope>NUCLEOTIDE SEQUENCE [LARGE SCALE GENOMIC DNA]</scope>
    <source>
        <strain evidence="1 2">NBRC111894</strain>
    </source>
</reference>
<dbReference type="EMBL" id="BEXB01000034">
    <property type="protein sequence ID" value="GAY77833.1"/>
    <property type="molecule type" value="Genomic_DNA"/>
</dbReference>
<proteinExistence type="predicted"/>
<evidence type="ECO:0000313" key="1">
    <source>
        <dbReference type="EMBL" id="GAY77833.1"/>
    </source>
</evidence>
<organism evidence="1 2">
    <name type="scientific">Sporolactobacillus inulinus</name>
    <dbReference type="NCBI Taxonomy" id="2078"/>
    <lineage>
        <taxon>Bacteria</taxon>
        <taxon>Bacillati</taxon>
        <taxon>Bacillota</taxon>
        <taxon>Bacilli</taxon>
        <taxon>Bacillales</taxon>
        <taxon>Sporolactobacillaceae</taxon>
        <taxon>Sporolactobacillus</taxon>
    </lineage>
</organism>